<keyword evidence="4" id="KW-1185">Reference proteome</keyword>
<proteinExistence type="predicted"/>
<feature type="transmembrane region" description="Helical" evidence="2">
    <location>
        <begin position="68"/>
        <end position="88"/>
    </location>
</feature>
<accession>A0ABU0ZTX7</accession>
<gene>
    <name evidence="3" type="ORF">RB614_39010</name>
</gene>
<name>A0ABU0ZTX7_9ACTN</name>
<dbReference type="Proteomes" id="UP001230908">
    <property type="component" value="Unassembled WGS sequence"/>
</dbReference>
<comment type="caution">
    <text evidence="3">The sequence shown here is derived from an EMBL/GenBank/DDBJ whole genome shotgun (WGS) entry which is preliminary data.</text>
</comment>
<feature type="region of interest" description="Disordered" evidence="1">
    <location>
        <begin position="1"/>
        <end position="26"/>
    </location>
</feature>
<feature type="transmembrane region" description="Helical" evidence="2">
    <location>
        <begin position="135"/>
        <end position="158"/>
    </location>
</feature>
<reference evidence="3 4" key="1">
    <citation type="submission" date="2023-08" db="EMBL/GenBank/DDBJ databases">
        <title>Phytohabitans sansha sp. nov., isolated from marine sediment.</title>
        <authorList>
            <person name="Zhao Y."/>
            <person name="Yi K."/>
        </authorList>
    </citation>
    <scope>NUCLEOTIDE SEQUENCE [LARGE SCALE GENOMIC DNA]</scope>
    <source>
        <strain evidence="3 4">ZYX-F-186</strain>
    </source>
</reference>
<feature type="transmembrane region" description="Helical" evidence="2">
    <location>
        <begin position="95"/>
        <end position="115"/>
    </location>
</feature>
<feature type="compositionally biased region" description="Pro residues" evidence="1">
    <location>
        <begin position="164"/>
        <end position="181"/>
    </location>
</feature>
<protein>
    <submittedName>
        <fullName evidence="3">Uncharacterized protein</fullName>
    </submittedName>
</protein>
<feature type="region of interest" description="Disordered" evidence="1">
    <location>
        <begin position="164"/>
        <end position="194"/>
    </location>
</feature>
<keyword evidence="2" id="KW-0472">Membrane</keyword>
<evidence type="ECO:0000256" key="2">
    <source>
        <dbReference type="SAM" id="Phobius"/>
    </source>
</evidence>
<sequence length="194" mass="19553">MTVSIPSLPVDGGAQSETPVVEPRPPSRFSGAFQTGLRVAGGVIAVVAALVTALAELVIAPLRVGGHLIGVAVIATVVANLALGWFAATTVGRKWAVALPAAAWLVLMVTASGRTSEGDLLLVGPEGGAMVDGDSWVGVLMILAGSVAFAVVGFRLMLAQPPLPGRASPPPASSGKQPPPHSGNRQLPPSKPRV</sequence>
<evidence type="ECO:0000313" key="3">
    <source>
        <dbReference type="EMBL" id="MDQ7910503.1"/>
    </source>
</evidence>
<dbReference type="EMBL" id="JAVHUY010000057">
    <property type="protein sequence ID" value="MDQ7910503.1"/>
    <property type="molecule type" value="Genomic_DNA"/>
</dbReference>
<keyword evidence="2" id="KW-0812">Transmembrane</keyword>
<organism evidence="3 4">
    <name type="scientific">Phytohabitans maris</name>
    <dbReference type="NCBI Taxonomy" id="3071409"/>
    <lineage>
        <taxon>Bacteria</taxon>
        <taxon>Bacillati</taxon>
        <taxon>Actinomycetota</taxon>
        <taxon>Actinomycetes</taxon>
        <taxon>Micromonosporales</taxon>
        <taxon>Micromonosporaceae</taxon>
    </lineage>
</organism>
<keyword evidence="2" id="KW-1133">Transmembrane helix</keyword>
<evidence type="ECO:0000313" key="4">
    <source>
        <dbReference type="Proteomes" id="UP001230908"/>
    </source>
</evidence>
<feature type="transmembrane region" description="Helical" evidence="2">
    <location>
        <begin position="37"/>
        <end position="62"/>
    </location>
</feature>
<evidence type="ECO:0000256" key="1">
    <source>
        <dbReference type="SAM" id="MobiDB-lite"/>
    </source>
</evidence>